<dbReference type="GO" id="GO:0016787">
    <property type="term" value="F:hydrolase activity"/>
    <property type="evidence" value="ECO:0007669"/>
    <property type="project" value="UniProtKB-KW"/>
</dbReference>
<dbReference type="InParanoid" id="A0A0H2S0D8"/>
<accession>A0A0H2S0D8</accession>
<proteinExistence type="inferred from homology"/>
<feature type="region of interest" description="Disordered" evidence="3">
    <location>
        <begin position="1"/>
        <end position="199"/>
    </location>
</feature>
<dbReference type="EMBL" id="KQ085905">
    <property type="protein sequence ID" value="KLO17352.1"/>
    <property type="molecule type" value="Genomic_DNA"/>
</dbReference>
<dbReference type="Gene3D" id="3.40.50.850">
    <property type="entry name" value="Isochorismatase-like"/>
    <property type="match status" value="1"/>
</dbReference>
<feature type="compositionally biased region" description="Low complexity" evidence="3">
    <location>
        <begin position="76"/>
        <end position="114"/>
    </location>
</feature>
<dbReference type="PANTHER" id="PTHR43540">
    <property type="entry name" value="PEROXYUREIDOACRYLATE/UREIDOACRYLATE AMIDOHYDROLASE-RELATED"/>
    <property type="match status" value="1"/>
</dbReference>
<protein>
    <submittedName>
        <fullName evidence="5">Isochorismatase hydrolase</fullName>
    </submittedName>
</protein>
<evidence type="ECO:0000256" key="2">
    <source>
        <dbReference type="ARBA" id="ARBA00022801"/>
    </source>
</evidence>
<dbReference type="InterPro" id="IPR000868">
    <property type="entry name" value="Isochorismatase-like_dom"/>
</dbReference>
<dbReference type="STRING" id="27342.A0A0H2S0D8"/>
<organism evidence="5 6">
    <name type="scientific">Schizopora paradoxa</name>
    <dbReference type="NCBI Taxonomy" id="27342"/>
    <lineage>
        <taxon>Eukaryota</taxon>
        <taxon>Fungi</taxon>
        <taxon>Dikarya</taxon>
        <taxon>Basidiomycota</taxon>
        <taxon>Agaricomycotina</taxon>
        <taxon>Agaricomycetes</taxon>
        <taxon>Hymenochaetales</taxon>
        <taxon>Schizoporaceae</taxon>
        <taxon>Schizopora</taxon>
    </lineage>
</organism>
<keyword evidence="2 5" id="KW-0378">Hydrolase</keyword>
<evidence type="ECO:0000259" key="4">
    <source>
        <dbReference type="Pfam" id="PF00857"/>
    </source>
</evidence>
<sequence length="416" mass="42789">MMSALGSKPSSSAIPLVSSPPRDRRESTASLSSIVSVSSMPTTSSNTMNSPSGFRPTHRDSGHHHLLAGGLNNGRSASVGPGPLPSSSTSPTSSYLLSSSPFASSSGQASSSMSNLHQNTFYAPNGTSSRSQSHGQSQFQYAQSASVPYANGFLHGINGHGTSPSSSSSSSSRSSRRQSPPSSSRSLTPSIPRAPSLSRSSSRARKVLLILDAQLYPLSPAPTGVPNAATLYRSLSALLATARSSPNPPLIIHTRNAGQPGEPDAPNSPLHTLALAQTIPPTEVVIDKSKGKNSAFAGTRLGEWVPPGEGTTLIVAGVSSDYGVRATCSAALGRGNGVVLVRGAHATWDRVEYAAAAPTVYTNAPTFPVGGCVVSSPVGMGVVTPAAKVEREVENELEEAGVLVVGLDEVPYILRD</sequence>
<dbReference type="AlphaFoldDB" id="A0A0H2S0D8"/>
<feature type="compositionally biased region" description="Polar residues" evidence="3">
    <location>
        <begin position="115"/>
        <end position="146"/>
    </location>
</feature>
<feature type="region of interest" description="Disordered" evidence="3">
    <location>
        <begin position="246"/>
        <end position="267"/>
    </location>
</feature>
<evidence type="ECO:0000256" key="1">
    <source>
        <dbReference type="ARBA" id="ARBA00006336"/>
    </source>
</evidence>
<dbReference type="OrthoDB" id="167809at2759"/>
<reference evidence="5 6" key="1">
    <citation type="submission" date="2015-04" db="EMBL/GenBank/DDBJ databases">
        <title>Complete genome sequence of Schizopora paradoxa KUC8140, a cosmopolitan wood degrader in East Asia.</title>
        <authorList>
            <consortium name="DOE Joint Genome Institute"/>
            <person name="Min B."/>
            <person name="Park H."/>
            <person name="Jang Y."/>
            <person name="Kim J.-J."/>
            <person name="Kim K.H."/>
            <person name="Pangilinan J."/>
            <person name="Lipzen A."/>
            <person name="Riley R."/>
            <person name="Grigoriev I.V."/>
            <person name="Spatafora J.W."/>
            <person name="Choi I.-G."/>
        </authorList>
    </citation>
    <scope>NUCLEOTIDE SEQUENCE [LARGE SCALE GENOMIC DNA]</scope>
    <source>
        <strain evidence="5 6">KUC8140</strain>
    </source>
</reference>
<dbReference type="Pfam" id="PF00857">
    <property type="entry name" value="Isochorismatase"/>
    <property type="match status" value="1"/>
</dbReference>
<feature type="compositionally biased region" description="Low complexity" evidence="3">
    <location>
        <begin position="28"/>
        <end position="52"/>
    </location>
</feature>
<evidence type="ECO:0000313" key="5">
    <source>
        <dbReference type="EMBL" id="KLO17352.1"/>
    </source>
</evidence>
<evidence type="ECO:0000313" key="6">
    <source>
        <dbReference type="Proteomes" id="UP000053477"/>
    </source>
</evidence>
<dbReference type="Proteomes" id="UP000053477">
    <property type="component" value="Unassembled WGS sequence"/>
</dbReference>
<evidence type="ECO:0000256" key="3">
    <source>
        <dbReference type="SAM" id="MobiDB-lite"/>
    </source>
</evidence>
<dbReference type="InterPro" id="IPR036380">
    <property type="entry name" value="Isochorismatase-like_sf"/>
</dbReference>
<comment type="similarity">
    <text evidence="1">Belongs to the isochorismatase family.</text>
</comment>
<dbReference type="SUPFAM" id="SSF52499">
    <property type="entry name" value="Isochorismatase-like hydrolases"/>
    <property type="match status" value="1"/>
</dbReference>
<gene>
    <name evidence="5" type="ORF">SCHPADRAFT_165440</name>
</gene>
<feature type="compositionally biased region" description="Low complexity" evidence="3">
    <location>
        <begin position="163"/>
        <end position="199"/>
    </location>
</feature>
<keyword evidence="6" id="KW-1185">Reference proteome</keyword>
<dbReference type="InterPro" id="IPR050272">
    <property type="entry name" value="Isochorismatase-like_hydrls"/>
</dbReference>
<feature type="domain" description="Isochorismatase-like" evidence="4">
    <location>
        <begin position="207"/>
        <end position="356"/>
    </location>
</feature>
<name>A0A0H2S0D8_9AGAM</name>